<reference evidence="3" key="1">
    <citation type="submission" date="2024-06" db="EMBL/GenBank/DDBJ databases">
        <title>Multi-omics analyses provide insights into the biosynthesis of the anticancer antibiotic pleurotin in Hohenbuehelia grisea.</title>
        <authorList>
            <person name="Weaver J.A."/>
            <person name="Alberti F."/>
        </authorList>
    </citation>
    <scope>NUCLEOTIDE SEQUENCE [LARGE SCALE GENOMIC DNA]</scope>
    <source>
        <strain evidence="3">T-177</strain>
    </source>
</reference>
<feature type="compositionally biased region" description="Polar residues" evidence="1">
    <location>
        <begin position="96"/>
        <end position="107"/>
    </location>
</feature>
<accession>A0ABR3JW75</accession>
<name>A0ABR3JW75_9AGAR</name>
<feature type="compositionally biased region" description="Polar residues" evidence="1">
    <location>
        <begin position="220"/>
        <end position="230"/>
    </location>
</feature>
<protein>
    <submittedName>
        <fullName evidence="2">Uncharacterized protein</fullName>
    </submittedName>
</protein>
<feature type="compositionally biased region" description="Low complexity" evidence="1">
    <location>
        <begin position="237"/>
        <end position="248"/>
    </location>
</feature>
<sequence>MMAYQKAPQHHSIAPHLVNAHHRRHPSAPPAVIVQPTRTPGLLSLSKPPRPSTQRQPHQQRSQPRTPPKAKSAAATPVVSPVPPAPLLKAVEIKTSRPSTPEKNLPQSLRGRPVKAAKDKTAKRSASNTSVHGRRNHTRQPSPPIQPPQAEVAPSTQSNQFDPFLDNFSHDSGPVRAAPTLTARPSGKLAKRRQPIPFALQEPVSLSKAVNVPRRAQAFSMPQVSRSDPSISHMPRNRPQNIQRPPARRSVTVASIGADGFPICDDVTEVGNDTDLGLASDLDDDSSDSSTGPVTPPRKGNWQQGFLPSGAFEFDDGPRTAPLSGTNPGSFPFLSPTPPARTLRTKHVRAPSEGTNAIFHMSSDEESSPSKGLYRTSVIPPRRTGSAGLILQKERGTPASLFEKGCYFASSTFQNSPSPEALPPPAF</sequence>
<proteinExistence type="predicted"/>
<feature type="region of interest" description="Disordered" evidence="1">
    <location>
        <begin position="272"/>
        <end position="339"/>
    </location>
</feature>
<comment type="caution">
    <text evidence="2">The sequence shown here is derived from an EMBL/GenBank/DDBJ whole genome shotgun (WGS) entry which is preliminary data.</text>
</comment>
<dbReference type="Proteomes" id="UP001556367">
    <property type="component" value="Unassembled WGS sequence"/>
</dbReference>
<evidence type="ECO:0000256" key="1">
    <source>
        <dbReference type="SAM" id="MobiDB-lite"/>
    </source>
</evidence>
<feature type="region of interest" description="Disordered" evidence="1">
    <location>
        <begin position="219"/>
        <end position="248"/>
    </location>
</feature>
<evidence type="ECO:0000313" key="3">
    <source>
        <dbReference type="Proteomes" id="UP001556367"/>
    </source>
</evidence>
<keyword evidence="3" id="KW-1185">Reference proteome</keyword>
<organism evidence="2 3">
    <name type="scientific">Hohenbuehelia grisea</name>
    <dbReference type="NCBI Taxonomy" id="104357"/>
    <lineage>
        <taxon>Eukaryota</taxon>
        <taxon>Fungi</taxon>
        <taxon>Dikarya</taxon>
        <taxon>Basidiomycota</taxon>
        <taxon>Agaricomycotina</taxon>
        <taxon>Agaricomycetes</taxon>
        <taxon>Agaricomycetidae</taxon>
        <taxon>Agaricales</taxon>
        <taxon>Pleurotineae</taxon>
        <taxon>Pleurotaceae</taxon>
        <taxon>Hohenbuehelia</taxon>
    </lineage>
</organism>
<gene>
    <name evidence="2" type="ORF">HGRIS_011532</name>
</gene>
<feature type="region of interest" description="Disordered" evidence="1">
    <location>
        <begin position="362"/>
        <end position="387"/>
    </location>
</feature>
<evidence type="ECO:0000313" key="2">
    <source>
        <dbReference type="EMBL" id="KAL0959859.1"/>
    </source>
</evidence>
<dbReference type="EMBL" id="JASNQZ010000002">
    <property type="protein sequence ID" value="KAL0959859.1"/>
    <property type="molecule type" value="Genomic_DNA"/>
</dbReference>
<feature type="compositionally biased region" description="Low complexity" evidence="1">
    <location>
        <begin position="52"/>
        <end position="79"/>
    </location>
</feature>
<feature type="region of interest" description="Disordered" evidence="1">
    <location>
        <begin position="21"/>
        <end position="195"/>
    </location>
</feature>